<sequence>MTVEEPIAVAGRGEPSRPPGPLEARHARSRAFQNVRDGDASERLTSTHWHIAAALGLGWMLDGIVIALYALIVPYLLADFGISLNLLTLAVTITGVLAAFAAYFWPWLADRIGRRTGFIVNVGLTCGFLVMIVVSSNWLFFIVFYTLMRMTIAGEWAIGSLLTVETWPAKHRAKVLSAARSLYGYGVVIAGLAGTYIVAPHGWRWAFLVPAVIGLLAVYVRFLCPESPAWVRNRDAIAARTEDAPPEQRTTWAERARRAAVGQLFEPGQRKRTHVALFVAATATMSWYTLGYWAPFYLQESHGWSTAEYSSWYIWWGVAGAFGYYLMGWIADRWSRFRAMLTGNLIFIVTLVPWALATETWQLWVFGLASNFGLIGVWGTVLTYTAELYPTRMRGVGMGLTWMVAGFLGVLVPYGALWIRNATGSFTAAFMLIPLLLVVQLIGLLIARMDFAGKQLDSIAT</sequence>
<feature type="transmembrane region" description="Helical" evidence="6">
    <location>
        <begin position="363"/>
        <end position="384"/>
    </location>
</feature>
<accession>A0A543DRG8</accession>
<feature type="region of interest" description="Disordered" evidence="5">
    <location>
        <begin position="1"/>
        <end position="23"/>
    </location>
</feature>
<feature type="transmembrane region" description="Helical" evidence="6">
    <location>
        <begin position="117"/>
        <end position="134"/>
    </location>
</feature>
<dbReference type="Proteomes" id="UP000315677">
    <property type="component" value="Unassembled WGS sequence"/>
</dbReference>
<dbReference type="PANTHER" id="PTHR23508:SF10">
    <property type="entry name" value="CARBOXYLIC ACID TRANSPORTER PROTEIN HOMOLOG"/>
    <property type="match status" value="1"/>
</dbReference>
<evidence type="ECO:0000256" key="1">
    <source>
        <dbReference type="ARBA" id="ARBA00004651"/>
    </source>
</evidence>
<feature type="transmembrane region" description="Helical" evidence="6">
    <location>
        <begin position="396"/>
        <end position="419"/>
    </location>
</feature>
<dbReference type="InterPro" id="IPR020846">
    <property type="entry name" value="MFS_dom"/>
</dbReference>
<feature type="transmembrane region" description="Helical" evidence="6">
    <location>
        <begin position="337"/>
        <end position="357"/>
    </location>
</feature>
<dbReference type="SUPFAM" id="SSF103473">
    <property type="entry name" value="MFS general substrate transporter"/>
    <property type="match status" value="1"/>
</dbReference>
<dbReference type="PANTHER" id="PTHR23508">
    <property type="entry name" value="CARBOXYLIC ACID TRANSPORTER PROTEIN HOMOLOG"/>
    <property type="match status" value="1"/>
</dbReference>
<evidence type="ECO:0000256" key="2">
    <source>
        <dbReference type="ARBA" id="ARBA00022692"/>
    </source>
</evidence>
<dbReference type="InterPro" id="IPR011701">
    <property type="entry name" value="MFS"/>
</dbReference>
<organism evidence="8 9">
    <name type="scientific">Pseudonocardia kunmingensis</name>
    <dbReference type="NCBI Taxonomy" id="630975"/>
    <lineage>
        <taxon>Bacteria</taxon>
        <taxon>Bacillati</taxon>
        <taxon>Actinomycetota</taxon>
        <taxon>Actinomycetes</taxon>
        <taxon>Pseudonocardiales</taxon>
        <taxon>Pseudonocardiaceae</taxon>
        <taxon>Pseudonocardia</taxon>
    </lineage>
</organism>
<feature type="transmembrane region" description="Helical" evidence="6">
    <location>
        <begin position="82"/>
        <end position="105"/>
    </location>
</feature>
<evidence type="ECO:0000256" key="5">
    <source>
        <dbReference type="SAM" id="MobiDB-lite"/>
    </source>
</evidence>
<dbReference type="RefSeq" id="WP_170231461.1">
    <property type="nucleotide sequence ID" value="NZ_VFPA01000002.1"/>
</dbReference>
<feature type="transmembrane region" description="Helical" evidence="6">
    <location>
        <begin position="313"/>
        <end position="330"/>
    </location>
</feature>
<comment type="subcellular location">
    <subcellularLocation>
        <location evidence="1">Cell membrane</location>
        <topology evidence="1">Multi-pass membrane protein</topology>
    </subcellularLocation>
</comment>
<evidence type="ECO:0000259" key="7">
    <source>
        <dbReference type="PROSITE" id="PS50850"/>
    </source>
</evidence>
<evidence type="ECO:0000256" key="3">
    <source>
        <dbReference type="ARBA" id="ARBA00022989"/>
    </source>
</evidence>
<comment type="caution">
    <text evidence="8">The sequence shown here is derived from an EMBL/GenBank/DDBJ whole genome shotgun (WGS) entry which is preliminary data.</text>
</comment>
<gene>
    <name evidence="8" type="ORF">FB558_4498</name>
</gene>
<dbReference type="EMBL" id="VFPA01000002">
    <property type="protein sequence ID" value="TQM11925.1"/>
    <property type="molecule type" value="Genomic_DNA"/>
</dbReference>
<keyword evidence="9" id="KW-1185">Reference proteome</keyword>
<reference evidence="8 9" key="1">
    <citation type="submission" date="2019-06" db="EMBL/GenBank/DDBJ databases">
        <title>Sequencing the genomes of 1000 actinobacteria strains.</title>
        <authorList>
            <person name="Klenk H.-P."/>
        </authorList>
    </citation>
    <scope>NUCLEOTIDE SEQUENCE [LARGE SCALE GENOMIC DNA]</scope>
    <source>
        <strain evidence="8 9">DSM 45301</strain>
    </source>
</reference>
<dbReference type="AlphaFoldDB" id="A0A543DRG8"/>
<evidence type="ECO:0000256" key="6">
    <source>
        <dbReference type="SAM" id="Phobius"/>
    </source>
</evidence>
<feature type="transmembrane region" description="Helical" evidence="6">
    <location>
        <begin position="51"/>
        <end position="76"/>
    </location>
</feature>
<keyword evidence="2 6" id="KW-0812">Transmembrane</keyword>
<name>A0A543DRG8_9PSEU</name>
<dbReference type="Pfam" id="PF07690">
    <property type="entry name" value="MFS_1"/>
    <property type="match status" value="1"/>
</dbReference>
<keyword evidence="3 6" id="KW-1133">Transmembrane helix</keyword>
<dbReference type="InterPro" id="IPR036259">
    <property type="entry name" value="MFS_trans_sf"/>
</dbReference>
<feature type="transmembrane region" description="Helical" evidence="6">
    <location>
        <begin position="205"/>
        <end position="224"/>
    </location>
</feature>
<feature type="transmembrane region" description="Helical" evidence="6">
    <location>
        <begin position="425"/>
        <end position="447"/>
    </location>
</feature>
<dbReference type="GO" id="GO:0005886">
    <property type="term" value="C:plasma membrane"/>
    <property type="evidence" value="ECO:0007669"/>
    <property type="project" value="UniProtKB-SubCell"/>
</dbReference>
<protein>
    <submittedName>
        <fullName evidence="8">Putative MFS family arabinose efflux permease</fullName>
    </submittedName>
</protein>
<keyword evidence="4 6" id="KW-0472">Membrane</keyword>
<dbReference type="PROSITE" id="PS50850">
    <property type="entry name" value="MFS"/>
    <property type="match status" value="1"/>
</dbReference>
<evidence type="ECO:0000313" key="9">
    <source>
        <dbReference type="Proteomes" id="UP000315677"/>
    </source>
</evidence>
<feature type="transmembrane region" description="Helical" evidence="6">
    <location>
        <begin position="275"/>
        <end position="293"/>
    </location>
</feature>
<evidence type="ECO:0000313" key="8">
    <source>
        <dbReference type="EMBL" id="TQM11925.1"/>
    </source>
</evidence>
<proteinExistence type="predicted"/>
<dbReference type="Gene3D" id="1.20.1250.20">
    <property type="entry name" value="MFS general substrate transporter like domains"/>
    <property type="match status" value="1"/>
</dbReference>
<feature type="domain" description="Major facilitator superfamily (MFS) profile" evidence="7">
    <location>
        <begin position="51"/>
        <end position="452"/>
    </location>
</feature>
<dbReference type="GO" id="GO:0046943">
    <property type="term" value="F:carboxylic acid transmembrane transporter activity"/>
    <property type="evidence" value="ECO:0007669"/>
    <property type="project" value="TreeGrafter"/>
</dbReference>
<feature type="transmembrane region" description="Helical" evidence="6">
    <location>
        <begin position="182"/>
        <end position="199"/>
    </location>
</feature>
<evidence type="ECO:0000256" key="4">
    <source>
        <dbReference type="ARBA" id="ARBA00023136"/>
    </source>
</evidence>
<dbReference type="CDD" id="cd17316">
    <property type="entry name" value="MFS_SV2_like"/>
    <property type="match status" value="1"/>
</dbReference>